<evidence type="ECO:0000256" key="2">
    <source>
        <dbReference type="ARBA" id="ARBA00022692"/>
    </source>
</evidence>
<comment type="subcellular location">
    <subcellularLocation>
        <location evidence="1">Membrane</location>
        <topology evidence="1">Multi-pass membrane protein</topology>
    </subcellularLocation>
</comment>
<feature type="transmembrane region" description="Helical" evidence="6">
    <location>
        <begin position="106"/>
        <end position="129"/>
    </location>
</feature>
<dbReference type="SUPFAM" id="SSF144091">
    <property type="entry name" value="Rhomboid-like"/>
    <property type="match status" value="1"/>
</dbReference>
<accession>D4ATB0</accession>
<keyword evidence="4 6" id="KW-0472">Membrane</keyword>
<sequence length="449" mass="48995">MKCSFFFFGECEAERAAEEDEDEDDDDDDEDESGERGYDGTRRPAPAMTTMLRINIPPVTRAILTSIAVLFILHTATRYKYYVVGESSSSFSAVPYLLAVPSKILFYPWTLICATFVEQNIVTLLINGATMFYGGKYLERAWGSREFGKFILVLALASNLSMVLLYLTTAAIRGKPEIAYVLFLGLSSLPLITVFYNMLTSSSSFSMKGIGGGIAVQSSFLVAFKQLVPEHTVTILRGLVKIRVKHFPAIFLLLNFIGALFLGTDVAFHLSWLGLLISWTFLRFFKYQPDLSGTSTSGRGIKGDASDTFAFACFFPDAIQPPINFVAERIFAILVAIRICTPFSTEDVASGNEQVLARGEAGLPSLLNNNVRGTPRSGKREEAERRRALALKALDQRLQSASSNRAAQQAAASAAPSSQTLAPAATPTAPVVPAGETMLGETNYTPDRS</sequence>
<dbReference type="GO" id="GO:0006890">
    <property type="term" value="P:retrograde vesicle-mediated transport, Golgi to endoplasmic reticulum"/>
    <property type="evidence" value="ECO:0007669"/>
    <property type="project" value="InterPro"/>
</dbReference>
<dbReference type="OMA" id="WNLITAS"/>
<comment type="caution">
    <text evidence="7">The sequence shown here is derived from an EMBL/GenBank/DDBJ whole genome shotgun (WGS) entry which is preliminary data.</text>
</comment>
<evidence type="ECO:0000313" key="8">
    <source>
        <dbReference type="Proteomes" id="UP000008866"/>
    </source>
</evidence>
<dbReference type="InterPro" id="IPR035952">
    <property type="entry name" value="Rhomboid-like_sf"/>
</dbReference>
<feature type="compositionally biased region" description="Acidic residues" evidence="5">
    <location>
        <begin position="17"/>
        <end position="33"/>
    </location>
</feature>
<dbReference type="PANTHER" id="PTHR13377">
    <property type="entry name" value="PLACENTAL PROTEIN 6"/>
    <property type="match status" value="1"/>
</dbReference>
<dbReference type="Pfam" id="PF08551">
    <property type="entry name" value="DUF1751"/>
    <property type="match status" value="1"/>
</dbReference>
<dbReference type="InterPro" id="IPR013861">
    <property type="entry name" value="TMEM115/Pdh1/Rbl19"/>
</dbReference>
<dbReference type="eggNOG" id="KOG2890">
    <property type="taxonomic scope" value="Eukaryota"/>
</dbReference>
<evidence type="ECO:0000256" key="4">
    <source>
        <dbReference type="ARBA" id="ARBA00023136"/>
    </source>
</evidence>
<dbReference type="GO" id="GO:0005794">
    <property type="term" value="C:Golgi apparatus"/>
    <property type="evidence" value="ECO:0007669"/>
    <property type="project" value="TreeGrafter"/>
</dbReference>
<feature type="transmembrane region" description="Helical" evidence="6">
    <location>
        <begin position="150"/>
        <end position="172"/>
    </location>
</feature>
<proteinExistence type="predicted"/>
<evidence type="ECO:0000256" key="5">
    <source>
        <dbReference type="SAM" id="MobiDB-lite"/>
    </source>
</evidence>
<name>D4ATB0_ARTBC</name>
<keyword evidence="8" id="KW-1185">Reference proteome</keyword>
<dbReference type="KEGG" id="abe:ARB_07474"/>
<feature type="compositionally biased region" description="Low complexity" evidence="5">
    <location>
        <begin position="402"/>
        <end position="434"/>
    </location>
</feature>
<dbReference type="RefSeq" id="XP_003014169.1">
    <property type="nucleotide sequence ID" value="XM_003014123.1"/>
</dbReference>
<dbReference type="GO" id="GO:0016020">
    <property type="term" value="C:membrane"/>
    <property type="evidence" value="ECO:0007669"/>
    <property type="project" value="UniProtKB-SubCell"/>
</dbReference>
<protein>
    <recommendedName>
        <fullName evidence="9">Rhomboid family protein</fullName>
    </recommendedName>
</protein>
<dbReference type="SMART" id="SM01160">
    <property type="entry name" value="DUF1751"/>
    <property type="match status" value="1"/>
</dbReference>
<dbReference type="GeneID" id="9521587"/>
<feature type="transmembrane region" description="Helical" evidence="6">
    <location>
        <begin position="178"/>
        <end position="199"/>
    </location>
</feature>
<evidence type="ECO:0000256" key="1">
    <source>
        <dbReference type="ARBA" id="ARBA00004141"/>
    </source>
</evidence>
<feature type="transmembrane region" description="Helical" evidence="6">
    <location>
        <begin position="246"/>
        <end position="263"/>
    </location>
</feature>
<dbReference type="HOGENOM" id="CLU_043563_1_0_1"/>
<organism evidence="7 8">
    <name type="scientific">Arthroderma benhamiae (strain ATCC MYA-4681 / CBS 112371)</name>
    <name type="common">Trichophyton mentagrophytes</name>
    <dbReference type="NCBI Taxonomy" id="663331"/>
    <lineage>
        <taxon>Eukaryota</taxon>
        <taxon>Fungi</taxon>
        <taxon>Dikarya</taxon>
        <taxon>Ascomycota</taxon>
        <taxon>Pezizomycotina</taxon>
        <taxon>Eurotiomycetes</taxon>
        <taxon>Eurotiomycetidae</taxon>
        <taxon>Onygenales</taxon>
        <taxon>Arthrodermataceae</taxon>
        <taxon>Trichophyton</taxon>
    </lineage>
</organism>
<evidence type="ECO:0000256" key="6">
    <source>
        <dbReference type="SAM" id="Phobius"/>
    </source>
</evidence>
<evidence type="ECO:0000256" key="3">
    <source>
        <dbReference type="ARBA" id="ARBA00022989"/>
    </source>
</evidence>
<dbReference type="PANTHER" id="PTHR13377:SF3">
    <property type="entry name" value="TRANSMEMBRANE PROTEIN 115"/>
    <property type="match status" value="1"/>
</dbReference>
<keyword evidence="3 6" id="KW-1133">Transmembrane helix</keyword>
<dbReference type="Proteomes" id="UP000008866">
    <property type="component" value="Unassembled WGS sequence"/>
</dbReference>
<dbReference type="AlphaFoldDB" id="D4ATB0"/>
<keyword evidence="2 6" id="KW-0812">Transmembrane</keyword>
<evidence type="ECO:0000313" key="7">
    <source>
        <dbReference type="EMBL" id="EFE33529.1"/>
    </source>
</evidence>
<dbReference type="Gene3D" id="1.20.1540.10">
    <property type="entry name" value="Rhomboid-like"/>
    <property type="match status" value="1"/>
</dbReference>
<evidence type="ECO:0008006" key="9">
    <source>
        <dbReference type="Google" id="ProtNLM"/>
    </source>
</evidence>
<feature type="region of interest" description="Disordered" evidence="5">
    <location>
        <begin position="366"/>
        <end position="385"/>
    </location>
</feature>
<dbReference type="EMBL" id="ABSU01000009">
    <property type="protein sequence ID" value="EFE33529.1"/>
    <property type="molecule type" value="Genomic_DNA"/>
</dbReference>
<feature type="transmembrane region" description="Helical" evidence="6">
    <location>
        <begin position="58"/>
        <end position="77"/>
    </location>
</feature>
<feature type="region of interest" description="Disordered" evidence="5">
    <location>
        <begin position="402"/>
        <end position="449"/>
    </location>
</feature>
<gene>
    <name evidence="7" type="ORF">ARB_07474</name>
</gene>
<feature type="region of interest" description="Disordered" evidence="5">
    <location>
        <begin position="13"/>
        <end position="44"/>
    </location>
</feature>
<reference evidence="8" key="1">
    <citation type="journal article" date="2011" name="Genome Biol.">
        <title>Comparative and functional genomics provide insights into the pathogenicity of dermatophytic fungi.</title>
        <authorList>
            <person name="Burmester A."/>
            <person name="Shelest E."/>
            <person name="Gloeckner G."/>
            <person name="Heddergott C."/>
            <person name="Schindler S."/>
            <person name="Staib P."/>
            <person name="Heidel A."/>
            <person name="Felder M."/>
            <person name="Petzold A."/>
            <person name="Szafranski K."/>
            <person name="Feuermann M."/>
            <person name="Pedruzzi I."/>
            <person name="Priebe S."/>
            <person name="Groth M."/>
            <person name="Winkler R."/>
            <person name="Li W."/>
            <person name="Kniemeyer O."/>
            <person name="Schroeckh V."/>
            <person name="Hertweck C."/>
            <person name="Hube B."/>
            <person name="White T.C."/>
            <person name="Platzer M."/>
            <person name="Guthke R."/>
            <person name="Heitman J."/>
            <person name="Woestemeyer J."/>
            <person name="Zipfel P.F."/>
            <person name="Monod M."/>
            <person name="Brakhage A.A."/>
        </authorList>
    </citation>
    <scope>NUCLEOTIDE SEQUENCE [LARGE SCALE GENOMIC DNA]</scope>
    <source>
        <strain evidence="8">ATCC MYA-4681 / CBS 112371</strain>
    </source>
</reference>
<feature type="compositionally biased region" description="Polar residues" evidence="5">
    <location>
        <begin position="440"/>
        <end position="449"/>
    </location>
</feature>